<feature type="compositionally biased region" description="Polar residues" evidence="7">
    <location>
        <begin position="356"/>
        <end position="368"/>
    </location>
</feature>
<keyword evidence="3 6" id="KW-0812">Transmembrane</keyword>
<feature type="domain" description="EamA" evidence="8">
    <location>
        <begin position="21"/>
        <end position="140"/>
    </location>
</feature>
<dbReference type="AlphaFoldDB" id="A0AAP0K4P3"/>
<feature type="region of interest" description="Disordered" evidence="7">
    <location>
        <begin position="346"/>
        <end position="379"/>
    </location>
</feature>
<keyword evidence="5 6" id="KW-0472">Membrane</keyword>
<keyword evidence="4 6" id="KW-1133">Transmembrane helix</keyword>
<comment type="subcellular location">
    <subcellularLocation>
        <location evidence="1 6">Membrane</location>
        <topology evidence="1 6">Multi-pass membrane protein</topology>
    </subcellularLocation>
</comment>
<evidence type="ECO:0000256" key="3">
    <source>
        <dbReference type="ARBA" id="ARBA00022692"/>
    </source>
</evidence>
<dbReference type="GO" id="GO:0022857">
    <property type="term" value="F:transmembrane transporter activity"/>
    <property type="evidence" value="ECO:0007669"/>
    <property type="project" value="InterPro"/>
</dbReference>
<feature type="transmembrane region" description="Helical" evidence="6">
    <location>
        <begin position="52"/>
        <end position="70"/>
    </location>
</feature>
<feature type="transmembrane region" description="Helical" evidence="6">
    <location>
        <begin position="20"/>
        <end position="40"/>
    </location>
</feature>
<dbReference type="GO" id="GO:0016020">
    <property type="term" value="C:membrane"/>
    <property type="evidence" value="ECO:0007669"/>
    <property type="project" value="UniProtKB-SubCell"/>
</dbReference>
<evidence type="ECO:0000313" key="9">
    <source>
        <dbReference type="EMBL" id="KAK9145906.1"/>
    </source>
</evidence>
<evidence type="ECO:0000259" key="8">
    <source>
        <dbReference type="Pfam" id="PF00892"/>
    </source>
</evidence>
<reference evidence="9 10" key="1">
    <citation type="submission" date="2024-01" db="EMBL/GenBank/DDBJ databases">
        <title>Genome assemblies of Stephania.</title>
        <authorList>
            <person name="Yang L."/>
        </authorList>
    </citation>
    <scope>NUCLEOTIDE SEQUENCE [LARGE SCALE GENOMIC DNA]</scope>
    <source>
        <strain evidence="9">QJT</strain>
        <tissue evidence="9">Leaf</tissue>
    </source>
</reference>
<feature type="transmembrane region" description="Helical" evidence="6">
    <location>
        <begin position="82"/>
        <end position="105"/>
    </location>
</feature>
<organism evidence="9 10">
    <name type="scientific">Stephania japonica</name>
    <dbReference type="NCBI Taxonomy" id="461633"/>
    <lineage>
        <taxon>Eukaryota</taxon>
        <taxon>Viridiplantae</taxon>
        <taxon>Streptophyta</taxon>
        <taxon>Embryophyta</taxon>
        <taxon>Tracheophyta</taxon>
        <taxon>Spermatophyta</taxon>
        <taxon>Magnoliopsida</taxon>
        <taxon>Ranunculales</taxon>
        <taxon>Menispermaceae</taxon>
        <taxon>Menispermoideae</taxon>
        <taxon>Cissampelideae</taxon>
        <taxon>Stephania</taxon>
    </lineage>
</organism>
<keyword evidence="10" id="KW-1185">Reference proteome</keyword>
<feature type="transmembrane region" description="Helical" evidence="6">
    <location>
        <begin position="194"/>
        <end position="216"/>
    </location>
</feature>
<evidence type="ECO:0000256" key="5">
    <source>
        <dbReference type="ARBA" id="ARBA00023136"/>
    </source>
</evidence>
<dbReference type="InterPro" id="IPR030184">
    <property type="entry name" value="WAT1-related"/>
</dbReference>
<evidence type="ECO:0000256" key="6">
    <source>
        <dbReference type="RuleBase" id="RU363077"/>
    </source>
</evidence>
<dbReference type="InterPro" id="IPR000620">
    <property type="entry name" value="EamA_dom"/>
</dbReference>
<comment type="similarity">
    <text evidence="2 6">Belongs to the drug/metabolite transporter (DMT) superfamily. Plant drug/metabolite exporter (P-DME) (TC 2.A.7.4) family.</text>
</comment>
<evidence type="ECO:0000256" key="1">
    <source>
        <dbReference type="ARBA" id="ARBA00004141"/>
    </source>
</evidence>
<dbReference type="SUPFAM" id="SSF103481">
    <property type="entry name" value="Multidrug resistance efflux transporter EmrE"/>
    <property type="match status" value="2"/>
</dbReference>
<sequence>MPQNIMCVMKDTIVRWRPALCMIAVQMLMTGMQLLSRIILTKGTTSIFALMTYRHIVAVIVIAPLAFFLEREEIMKNIKWHSVIWLFCNALTGISIAMGLFYYGIHYTTATYASNFLSLIPIVTFLLSIITRTEKLNLRSQGCQIKIGGSIVCLAGALTYSLCHWKPFHITPRGHHNHQDNQFPLPISMKHRKHGWICGTLLLIGSCFSYAMWFLMQVKLVKVFPLRYWTVVISCLMATLQALVMGLSLGPNKVAWRLGWNLQLVTIIYSGALSTGATFCLTLWTVKKKGPIYPSMFNPLSVIFVAALEAVLFGEALSVGSVVGMFMIIVGLYAFLLGKKNDSSGADTDEVIQRVPESTTLQRSSPTKHGNLHVNNEEK</sequence>
<feature type="transmembrane region" description="Helical" evidence="6">
    <location>
        <begin position="228"/>
        <end position="250"/>
    </location>
</feature>
<feature type="transmembrane region" description="Helical" evidence="6">
    <location>
        <begin position="111"/>
        <end position="131"/>
    </location>
</feature>
<protein>
    <recommendedName>
        <fullName evidence="6">WAT1-related protein</fullName>
    </recommendedName>
</protein>
<feature type="domain" description="EamA" evidence="8">
    <location>
        <begin position="199"/>
        <end position="335"/>
    </location>
</feature>
<evidence type="ECO:0000256" key="4">
    <source>
        <dbReference type="ARBA" id="ARBA00022989"/>
    </source>
</evidence>
<dbReference type="Proteomes" id="UP001417504">
    <property type="component" value="Unassembled WGS sequence"/>
</dbReference>
<dbReference type="Pfam" id="PF00892">
    <property type="entry name" value="EamA"/>
    <property type="match status" value="2"/>
</dbReference>
<dbReference type="InterPro" id="IPR037185">
    <property type="entry name" value="EmrE-like"/>
</dbReference>
<name>A0AAP0K4P3_9MAGN</name>
<dbReference type="PANTHER" id="PTHR31218">
    <property type="entry name" value="WAT1-RELATED PROTEIN"/>
    <property type="match status" value="1"/>
</dbReference>
<evidence type="ECO:0000256" key="2">
    <source>
        <dbReference type="ARBA" id="ARBA00007635"/>
    </source>
</evidence>
<feature type="transmembrane region" description="Helical" evidence="6">
    <location>
        <begin position="262"/>
        <end position="284"/>
    </location>
</feature>
<accession>A0AAP0K4P3</accession>
<evidence type="ECO:0000313" key="10">
    <source>
        <dbReference type="Proteomes" id="UP001417504"/>
    </source>
</evidence>
<comment type="caution">
    <text evidence="9">The sequence shown here is derived from an EMBL/GenBank/DDBJ whole genome shotgun (WGS) entry which is preliminary data.</text>
</comment>
<gene>
    <name evidence="9" type="ORF">Sjap_005809</name>
</gene>
<evidence type="ECO:0000256" key="7">
    <source>
        <dbReference type="SAM" id="MobiDB-lite"/>
    </source>
</evidence>
<proteinExistence type="inferred from homology"/>
<feature type="transmembrane region" description="Helical" evidence="6">
    <location>
        <begin position="319"/>
        <end position="337"/>
    </location>
</feature>
<dbReference type="EMBL" id="JBBNAE010000002">
    <property type="protein sequence ID" value="KAK9145906.1"/>
    <property type="molecule type" value="Genomic_DNA"/>
</dbReference>